<dbReference type="OrthoDB" id="5561043at2759"/>
<evidence type="ECO:0000256" key="6">
    <source>
        <dbReference type="SAM" id="MobiDB-lite"/>
    </source>
</evidence>
<dbReference type="SUPFAM" id="SSF51679">
    <property type="entry name" value="Bacterial luciferase-like"/>
    <property type="match status" value="1"/>
</dbReference>
<keyword evidence="2" id="KW-0288">FMN</keyword>
<dbReference type="GO" id="GO:0004497">
    <property type="term" value="F:monooxygenase activity"/>
    <property type="evidence" value="ECO:0007669"/>
    <property type="project" value="UniProtKB-KW"/>
</dbReference>
<feature type="domain" description="Luciferase-like" evidence="7">
    <location>
        <begin position="28"/>
        <end position="402"/>
    </location>
</feature>
<accession>A0A6G1L688</accession>
<dbReference type="GO" id="GO:0016705">
    <property type="term" value="F:oxidoreductase activity, acting on paired donors, with incorporation or reduction of molecular oxygen"/>
    <property type="evidence" value="ECO:0007669"/>
    <property type="project" value="InterPro"/>
</dbReference>
<dbReference type="Gene3D" id="3.20.20.30">
    <property type="entry name" value="Luciferase-like domain"/>
    <property type="match status" value="1"/>
</dbReference>
<feature type="region of interest" description="Disordered" evidence="6">
    <location>
        <begin position="486"/>
        <end position="511"/>
    </location>
</feature>
<sequence>MAQPKKRIQLCFLETCCTGGYMAAGQWRRPEDISRTKDTLKYYTDLAKLAEEGKISAIFFADWYAGFEVYGGSMDAMLRAGHQVAHLDPLPIASAMAAVTESLAIAVTMSTSYVNPYVLARFYSTLDHLTGGRVAWNVVTSWAKSAANALGYEDIVPHDERYAIADEYMDVVYKLWESSWAPQAAIWDTECGIAYDPSDDKIKKIEHKGIYFNVSGRSQVHPSPQRTPVIFQAGASKTGTAFAAKHAEAIFLNTATLSQAKQVIANARHVAREGGRDPKSLKFFPCIVPFIGRTEQEAKEKYERAVKYADPVAGLGQFSGYTGIDMAAFPLDEPIDLRNHAQAAAIQSVFKGLSASEADQGAWTPRRLGMKMALGGLHPAPIGSAEQVADVFEEWSSELGADCDGFNVSSIANPGSWEDVVELLVPELQRRGIYWNDYDVPGGTFRENLLGSKHLRDDHYGSAFKWPKEGLGTTVQAAGSETTKTNFETPEANPQGPFGAPDPGLKVHSSVAAVEVK</sequence>
<evidence type="ECO:0000313" key="9">
    <source>
        <dbReference type="Proteomes" id="UP000799436"/>
    </source>
</evidence>
<dbReference type="InterPro" id="IPR036661">
    <property type="entry name" value="Luciferase-like_sf"/>
</dbReference>
<protein>
    <submittedName>
        <fullName evidence="8">Nitrilotriacetate monooxygenase component A/pristinamycin IIA synthase subunit A</fullName>
    </submittedName>
</protein>
<keyword evidence="9" id="KW-1185">Reference proteome</keyword>
<evidence type="ECO:0000256" key="3">
    <source>
        <dbReference type="ARBA" id="ARBA00023002"/>
    </source>
</evidence>
<dbReference type="PIRSF" id="PIRSF000337">
    <property type="entry name" value="NTA_MOA"/>
    <property type="match status" value="1"/>
</dbReference>
<dbReference type="InterPro" id="IPR016215">
    <property type="entry name" value="NTA_MOA"/>
</dbReference>
<keyword evidence="4 8" id="KW-0503">Monooxygenase</keyword>
<dbReference type="Proteomes" id="UP000799436">
    <property type="component" value="Unassembled WGS sequence"/>
</dbReference>
<organism evidence="8 9">
    <name type="scientific">Teratosphaeria nubilosa</name>
    <dbReference type="NCBI Taxonomy" id="161662"/>
    <lineage>
        <taxon>Eukaryota</taxon>
        <taxon>Fungi</taxon>
        <taxon>Dikarya</taxon>
        <taxon>Ascomycota</taxon>
        <taxon>Pezizomycotina</taxon>
        <taxon>Dothideomycetes</taxon>
        <taxon>Dothideomycetidae</taxon>
        <taxon>Mycosphaerellales</taxon>
        <taxon>Teratosphaeriaceae</taxon>
        <taxon>Teratosphaeria</taxon>
    </lineage>
</organism>
<name>A0A6G1L688_9PEZI</name>
<dbReference type="PANTHER" id="PTHR30011">
    <property type="entry name" value="ALKANESULFONATE MONOOXYGENASE-RELATED"/>
    <property type="match status" value="1"/>
</dbReference>
<evidence type="ECO:0000256" key="2">
    <source>
        <dbReference type="ARBA" id="ARBA00022643"/>
    </source>
</evidence>
<evidence type="ECO:0000313" key="8">
    <source>
        <dbReference type="EMBL" id="KAF2768365.1"/>
    </source>
</evidence>
<dbReference type="AlphaFoldDB" id="A0A6G1L688"/>
<dbReference type="Pfam" id="PF00296">
    <property type="entry name" value="Bac_luciferase"/>
    <property type="match status" value="1"/>
</dbReference>
<reference evidence="8" key="1">
    <citation type="journal article" date="2020" name="Stud. Mycol.">
        <title>101 Dothideomycetes genomes: a test case for predicting lifestyles and emergence of pathogens.</title>
        <authorList>
            <person name="Haridas S."/>
            <person name="Albert R."/>
            <person name="Binder M."/>
            <person name="Bloem J."/>
            <person name="Labutti K."/>
            <person name="Salamov A."/>
            <person name="Andreopoulos B."/>
            <person name="Baker S."/>
            <person name="Barry K."/>
            <person name="Bills G."/>
            <person name="Bluhm B."/>
            <person name="Cannon C."/>
            <person name="Castanera R."/>
            <person name="Culley D."/>
            <person name="Daum C."/>
            <person name="Ezra D."/>
            <person name="Gonzalez J."/>
            <person name="Henrissat B."/>
            <person name="Kuo A."/>
            <person name="Liang C."/>
            <person name="Lipzen A."/>
            <person name="Lutzoni F."/>
            <person name="Magnuson J."/>
            <person name="Mondo S."/>
            <person name="Nolan M."/>
            <person name="Ohm R."/>
            <person name="Pangilinan J."/>
            <person name="Park H.-J."/>
            <person name="Ramirez L."/>
            <person name="Alfaro M."/>
            <person name="Sun H."/>
            <person name="Tritt A."/>
            <person name="Yoshinaga Y."/>
            <person name="Zwiers L.-H."/>
            <person name="Turgeon B."/>
            <person name="Goodwin S."/>
            <person name="Spatafora J."/>
            <person name="Crous P."/>
            <person name="Grigoriev I."/>
        </authorList>
    </citation>
    <scope>NUCLEOTIDE SEQUENCE</scope>
    <source>
        <strain evidence="8">CBS 116005</strain>
    </source>
</reference>
<proteinExistence type="inferred from homology"/>
<gene>
    <name evidence="8" type="ORF">EJ03DRAFT_364131</name>
</gene>
<dbReference type="InterPro" id="IPR051260">
    <property type="entry name" value="Diverse_substr_monoxygenases"/>
</dbReference>
<keyword evidence="3" id="KW-0560">Oxidoreductase</keyword>
<dbReference type="EMBL" id="ML995845">
    <property type="protein sequence ID" value="KAF2768365.1"/>
    <property type="molecule type" value="Genomic_DNA"/>
</dbReference>
<dbReference type="InterPro" id="IPR011251">
    <property type="entry name" value="Luciferase-like_dom"/>
</dbReference>
<evidence type="ECO:0000256" key="5">
    <source>
        <dbReference type="ARBA" id="ARBA00033748"/>
    </source>
</evidence>
<comment type="similarity">
    <text evidence="5">Belongs to the NtaA/SnaA/DszA monooxygenase family.</text>
</comment>
<dbReference type="NCBIfam" id="TIGR03860">
    <property type="entry name" value="FMN_nitrolo"/>
    <property type="match status" value="1"/>
</dbReference>
<dbReference type="PANTHER" id="PTHR30011:SF16">
    <property type="entry name" value="C2H2 FINGER DOMAIN TRANSCRIPTION FACTOR (EUROFUNG)-RELATED"/>
    <property type="match status" value="1"/>
</dbReference>
<evidence type="ECO:0000259" key="7">
    <source>
        <dbReference type="Pfam" id="PF00296"/>
    </source>
</evidence>
<evidence type="ECO:0000256" key="4">
    <source>
        <dbReference type="ARBA" id="ARBA00023033"/>
    </source>
</evidence>
<keyword evidence="1" id="KW-0285">Flavoprotein</keyword>
<evidence type="ECO:0000256" key="1">
    <source>
        <dbReference type="ARBA" id="ARBA00022630"/>
    </source>
</evidence>